<organism evidence="1 2">
    <name type="scientific">Flavonifractor plautii</name>
    <name type="common">Fusobacterium plautii</name>
    <dbReference type="NCBI Taxonomy" id="292800"/>
    <lineage>
        <taxon>Bacteria</taxon>
        <taxon>Bacillati</taxon>
        <taxon>Bacillota</taxon>
        <taxon>Clostridia</taxon>
        <taxon>Eubacteriales</taxon>
        <taxon>Oscillospiraceae</taxon>
        <taxon>Flavonifractor</taxon>
    </lineage>
</organism>
<protein>
    <submittedName>
        <fullName evidence="1">Uncharacterized protein</fullName>
    </submittedName>
</protein>
<evidence type="ECO:0000313" key="2">
    <source>
        <dbReference type="Proteomes" id="UP000434475"/>
    </source>
</evidence>
<comment type="caution">
    <text evidence="1">The sequence shown here is derived from an EMBL/GenBank/DDBJ whole genome shotgun (WGS) entry which is preliminary data.</text>
</comment>
<dbReference type="RefSeq" id="WP_172697086.1">
    <property type="nucleotide sequence ID" value="NZ_WKPR01000002.1"/>
</dbReference>
<accession>A0A6I2QW96</accession>
<dbReference type="EMBL" id="WKPR01000002">
    <property type="protein sequence ID" value="MSB18185.1"/>
    <property type="molecule type" value="Genomic_DNA"/>
</dbReference>
<reference evidence="1 2" key="1">
    <citation type="journal article" date="2019" name="Nat. Med.">
        <title>A library of human gut bacterial isolates paired with longitudinal multiomics data enables mechanistic microbiome research.</title>
        <authorList>
            <person name="Poyet M."/>
            <person name="Groussin M."/>
            <person name="Gibbons S.M."/>
            <person name="Avila-Pacheco J."/>
            <person name="Jiang X."/>
            <person name="Kearney S.M."/>
            <person name="Perrotta A.R."/>
            <person name="Berdy B."/>
            <person name="Zhao S."/>
            <person name="Lieberman T.D."/>
            <person name="Swanson P.K."/>
            <person name="Smith M."/>
            <person name="Roesemann S."/>
            <person name="Alexander J.E."/>
            <person name="Rich S.A."/>
            <person name="Livny J."/>
            <person name="Vlamakis H."/>
            <person name="Clish C."/>
            <person name="Bullock K."/>
            <person name="Deik A."/>
            <person name="Scott J."/>
            <person name="Pierce K.A."/>
            <person name="Xavier R.J."/>
            <person name="Alm E.J."/>
        </authorList>
    </citation>
    <scope>NUCLEOTIDE SEQUENCE [LARGE SCALE GENOMIC DNA]</scope>
    <source>
        <strain evidence="1 2">BIOML-A2</strain>
    </source>
</reference>
<name>A0A6I2QW96_FLAPL</name>
<gene>
    <name evidence="1" type="ORF">GKE97_01485</name>
</gene>
<evidence type="ECO:0000313" key="1">
    <source>
        <dbReference type="EMBL" id="MSB18185.1"/>
    </source>
</evidence>
<proteinExistence type="predicted"/>
<sequence>MKLYKIIDTVIPYMWNTPCKIAIFTDGRRMKIYEKVFPRCAPGPASWVRQHGLEERFRTPQAVEVYLSEIENETAKAVKQYIAEKTRQTKEAQ</sequence>
<dbReference type="AlphaFoldDB" id="A0A6I2QW96"/>
<dbReference type="Proteomes" id="UP000434475">
    <property type="component" value="Unassembled WGS sequence"/>
</dbReference>